<reference key="1">
    <citation type="journal article" date="2011" name="Mol. Biol. Evol.">
        <title>Unity in variety -- the pan-genome of the Chlamydiae.</title>
        <authorList>
            <person name="Collingro A."/>
            <person name="Tischler P."/>
            <person name="Weinmaier T."/>
            <person name="Penz T."/>
            <person name="Heinz E."/>
            <person name="Brunham R.C."/>
            <person name="Read T.D."/>
            <person name="Bavoil P.M."/>
            <person name="Sachse K."/>
            <person name="Kahane S."/>
            <person name="Friedman M.G."/>
            <person name="Rattei T."/>
            <person name="Myers G.S.A."/>
            <person name="Horn M."/>
        </authorList>
    </citation>
    <scope>NUCLEOTIDE SEQUENCE</scope>
    <source>
        <strain>Z</strain>
    </source>
</reference>
<proteinExistence type="predicted"/>
<dbReference type="CDD" id="cd16279">
    <property type="entry name" value="metallo-hydrolase-like_MBL-fold"/>
    <property type="match status" value="1"/>
</dbReference>
<dbReference type="Gene3D" id="3.60.15.10">
    <property type="entry name" value="Ribonuclease Z/Hydroxyacylglutathione hydrolase-like"/>
    <property type="match status" value="1"/>
</dbReference>
<dbReference type="EMBL" id="FR872582">
    <property type="protein sequence ID" value="CCB88585.1"/>
    <property type="molecule type" value="Genomic_DNA"/>
</dbReference>
<reference evidence="2 3" key="2">
    <citation type="journal article" date="2011" name="Mol. Biol. Evol.">
        <title>Unity in variety--the pan-genome of the Chlamydiae.</title>
        <authorList>
            <person name="Collingro A."/>
            <person name="Tischler P."/>
            <person name="Weinmaier T."/>
            <person name="Penz T."/>
            <person name="Heinz E."/>
            <person name="Brunham R.C."/>
            <person name="Read T.D."/>
            <person name="Bavoil P.M."/>
            <person name="Sachse K."/>
            <person name="Kahane S."/>
            <person name="Friedman M.G."/>
            <person name="Rattei T."/>
            <person name="Myers G.S."/>
            <person name="Horn M."/>
        </authorList>
    </citation>
    <scope>NUCLEOTIDE SEQUENCE [LARGE SCALE GENOMIC DNA]</scope>
    <source>
        <strain evidence="3">ATCC VR-1471 / Z</strain>
    </source>
</reference>
<evidence type="ECO:0000259" key="1">
    <source>
        <dbReference type="Pfam" id="PF12706"/>
    </source>
</evidence>
<sequence length="259" mass="29414">MTAAALFLGTGASMGIPVIGCDCAVCNSSLPANKRLRPSLLLTVGDKRYVVDIGPDFRTQALQHQIDRLDGVIITHSHYDHIAGLDELRIYFFREKIPVPCLVSPETLEEIKIRYHYIMPPSQEDVSHVMKFDFQVLEGHEGETTFEGLSLRYFSYFQKGMKVTGIRIKDFAYVVDILEYPESIYKQLEGVQTLVIDGMTWERTAAHLGIQEVIEFAKKIGCEKTYLTHVAHETDHDVMNAKLPNGMEMAYDGLKIRLW</sequence>
<evidence type="ECO:0000313" key="2">
    <source>
        <dbReference type="EMBL" id="CCB88585.1"/>
    </source>
</evidence>
<gene>
    <name evidence="2" type="ordered locus">SNE_A07080</name>
</gene>
<keyword evidence="2" id="KW-0378">Hydrolase</keyword>
<accession>F8L770</accession>
<dbReference type="KEGG" id="sng:SNE_A07080"/>
<feature type="domain" description="Metallo-beta-lactamase" evidence="1">
    <location>
        <begin position="48"/>
        <end position="229"/>
    </location>
</feature>
<dbReference type="GO" id="GO:0016787">
    <property type="term" value="F:hydrolase activity"/>
    <property type="evidence" value="ECO:0007669"/>
    <property type="project" value="UniProtKB-KW"/>
</dbReference>
<protein>
    <submittedName>
        <fullName evidence="2">Metal dependent hydrolase of the beta-lactamase superfamily I</fullName>
    </submittedName>
</protein>
<dbReference type="Pfam" id="PF12706">
    <property type="entry name" value="Lactamase_B_2"/>
    <property type="match status" value="1"/>
</dbReference>
<keyword evidence="3" id="KW-1185">Reference proteome</keyword>
<dbReference type="AlphaFoldDB" id="F8L770"/>
<dbReference type="InterPro" id="IPR001279">
    <property type="entry name" value="Metallo-B-lactamas"/>
</dbReference>
<organism evidence="2 3">
    <name type="scientific">Simkania negevensis (strain ATCC VR-1471 / DSM 27360 / Z)</name>
    <dbReference type="NCBI Taxonomy" id="331113"/>
    <lineage>
        <taxon>Bacteria</taxon>
        <taxon>Pseudomonadati</taxon>
        <taxon>Chlamydiota</taxon>
        <taxon>Chlamydiia</taxon>
        <taxon>Parachlamydiales</taxon>
        <taxon>Simkaniaceae</taxon>
        <taxon>Simkania</taxon>
    </lineage>
</organism>
<dbReference type="eggNOG" id="COG1235">
    <property type="taxonomic scope" value="Bacteria"/>
</dbReference>
<dbReference type="SUPFAM" id="SSF56281">
    <property type="entry name" value="Metallo-hydrolase/oxidoreductase"/>
    <property type="match status" value="1"/>
</dbReference>
<dbReference type="RefSeq" id="WP_013943052.1">
    <property type="nucleotide sequence ID" value="NC_015713.1"/>
</dbReference>
<dbReference type="PANTHER" id="PTHR42663:SF6">
    <property type="entry name" value="HYDROLASE C777.06C-RELATED"/>
    <property type="match status" value="1"/>
</dbReference>
<dbReference type="Proteomes" id="UP000000496">
    <property type="component" value="Chromosome gsn.131"/>
</dbReference>
<dbReference type="OrthoDB" id="9800940at2"/>
<dbReference type="STRING" id="331113.SNE_A07080"/>
<name>F8L770_SIMNZ</name>
<dbReference type="PANTHER" id="PTHR42663">
    <property type="entry name" value="HYDROLASE C777.06C-RELATED-RELATED"/>
    <property type="match status" value="1"/>
</dbReference>
<evidence type="ECO:0000313" key="3">
    <source>
        <dbReference type="Proteomes" id="UP000000496"/>
    </source>
</evidence>
<dbReference type="HOGENOM" id="CLU_044538_2_1_0"/>
<dbReference type="InterPro" id="IPR036866">
    <property type="entry name" value="RibonucZ/Hydroxyglut_hydro"/>
</dbReference>